<dbReference type="InterPro" id="IPR007505">
    <property type="entry name" value="PDDEXK_7"/>
</dbReference>
<dbReference type="OrthoDB" id="32195at2"/>
<organism evidence="2 3">
    <name type="scientific">Salinarimonas soli</name>
    <dbReference type="NCBI Taxonomy" id="1638099"/>
    <lineage>
        <taxon>Bacteria</taxon>
        <taxon>Pseudomonadati</taxon>
        <taxon>Pseudomonadota</taxon>
        <taxon>Alphaproteobacteria</taxon>
        <taxon>Hyphomicrobiales</taxon>
        <taxon>Salinarimonadaceae</taxon>
        <taxon>Salinarimonas</taxon>
    </lineage>
</organism>
<protein>
    <submittedName>
        <fullName evidence="2">DUF2357 domain-containing protein</fullName>
    </submittedName>
</protein>
<keyword evidence="3" id="KW-1185">Reference proteome</keyword>
<sequence length="535" mass="58864">MTHSFQIRCRKTGTSKEASQGDVLELEEQTEYVITLSSPYTKDFESRIVSLGGSMYGETIASLNFRNFVGRANLLGVTLDVRSRKLGPGGASALLQEVSDLASGLVFGWGSPTSFSTSPGLEARPPVPYHQLQLLRHVMLEERPGNRLQDWLAAIERAPTRRYLQERPLVSPDRVQSLDPQALVDIFANPDRLVPAPPGSPGWSTPLAQALTFGNPSRRHFPASVAAPQGQLSTDTPENRFVRHVVSECLALTNRFLDHRSIHADLRTACRQMGVLLHEALGRPLMAGVGRLSSLQSPSQALLKGEGYRELYGFWSDLRRYRSLPLTSEETTRLLEGRDVATLYEYWVFLKVFKAVRQVAGSLAVTPIRAERTELGESLVAGLEAKFGKIRLRYNASFTRSSGGAYSTPLRPDVVLEFGEQRHAFDAKYRLDWLDTDEKDPDDGTATYKRADLYKMHAYRDAIHGLRTAFVVYPGSEFVFFSRDGGKCASPSLVSVMDGVGAVPLRPASTAADGPLTDLIAILLNQPGAACPSSP</sequence>
<dbReference type="Pfam" id="PF04411">
    <property type="entry name" value="PDDEXK_7"/>
    <property type="match status" value="1"/>
</dbReference>
<reference evidence="2 3" key="1">
    <citation type="submission" date="2019-09" db="EMBL/GenBank/DDBJ databases">
        <title>Salinarimonas rosea gen. nov., sp. nov., a new member of the a-2 subgroup of the Proteobacteria.</title>
        <authorList>
            <person name="Liu J."/>
        </authorList>
    </citation>
    <scope>NUCLEOTIDE SEQUENCE [LARGE SCALE GENOMIC DNA]</scope>
    <source>
        <strain evidence="2 3">BN140002</strain>
    </source>
</reference>
<gene>
    <name evidence="2" type="ORF">F0L46_21410</name>
</gene>
<comment type="caution">
    <text evidence="2">The sequence shown here is derived from an EMBL/GenBank/DDBJ whole genome shotgun (WGS) entry which is preliminary data.</text>
</comment>
<name>A0A5B2V9I9_9HYPH</name>
<accession>A0A5B2V9I9</accession>
<dbReference type="Pfam" id="PF09823">
    <property type="entry name" value="DUF2357"/>
    <property type="match status" value="1"/>
</dbReference>
<proteinExistence type="predicted"/>
<dbReference type="Proteomes" id="UP000323142">
    <property type="component" value="Unassembled WGS sequence"/>
</dbReference>
<reference evidence="2 3" key="2">
    <citation type="submission" date="2019-09" db="EMBL/GenBank/DDBJ databases">
        <authorList>
            <person name="Jin C."/>
        </authorList>
    </citation>
    <scope>NUCLEOTIDE SEQUENCE [LARGE SCALE GENOMIC DNA]</scope>
    <source>
        <strain evidence="2 3">BN140002</strain>
    </source>
</reference>
<dbReference type="RefSeq" id="WP_149821404.1">
    <property type="nucleotide sequence ID" value="NZ_VUOA01000040.1"/>
</dbReference>
<evidence type="ECO:0000313" key="3">
    <source>
        <dbReference type="Proteomes" id="UP000323142"/>
    </source>
</evidence>
<dbReference type="EMBL" id="VUOA01000040">
    <property type="protein sequence ID" value="KAA2234907.1"/>
    <property type="molecule type" value="Genomic_DNA"/>
</dbReference>
<evidence type="ECO:0000259" key="1">
    <source>
        <dbReference type="Pfam" id="PF09823"/>
    </source>
</evidence>
<evidence type="ECO:0000313" key="2">
    <source>
        <dbReference type="EMBL" id="KAA2234907.1"/>
    </source>
</evidence>
<feature type="domain" description="DUF2357" evidence="1">
    <location>
        <begin position="62"/>
        <end position="315"/>
    </location>
</feature>
<dbReference type="InterPro" id="IPR018633">
    <property type="entry name" value="DUF2357"/>
</dbReference>
<dbReference type="AlphaFoldDB" id="A0A5B2V9I9"/>